<dbReference type="PANTHER" id="PTHR30012">
    <property type="entry name" value="GENERAL SECRETION PATHWAY PROTEIN"/>
    <property type="match status" value="1"/>
</dbReference>
<dbReference type="Pfam" id="PF00482">
    <property type="entry name" value="T2SSF"/>
    <property type="match status" value="2"/>
</dbReference>
<evidence type="ECO:0000256" key="8">
    <source>
        <dbReference type="ARBA" id="ARBA00022837"/>
    </source>
</evidence>
<dbReference type="PROSITE" id="PS00874">
    <property type="entry name" value="T2SP_F"/>
    <property type="match status" value="1"/>
</dbReference>
<dbReference type="Gene3D" id="1.20.81.30">
    <property type="entry name" value="Type II secretion system (T2SS), domain F"/>
    <property type="match status" value="2"/>
</dbReference>
<keyword evidence="6 12" id="KW-0812">Transmembrane</keyword>
<dbReference type="PANTHER" id="PTHR30012:SF0">
    <property type="entry name" value="TYPE II SECRETION SYSTEM PROTEIN F-RELATED"/>
    <property type="match status" value="1"/>
</dbReference>
<evidence type="ECO:0000256" key="9">
    <source>
        <dbReference type="ARBA" id="ARBA00022927"/>
    </source>
</evidence>
<evidence type="ECO:0000256" key="7">
    <source>
        <dbReference type="ARBA" id="ARBA00022723"/>
    </source>
</evidence>
<evidence type="ECO:0000256" key="1">
    <source>
        <dbReference type="ARBA" id="ARBA00004429"/>
    </source>
</evidence>
<comment type="subcellular location">
    <subcellularLocation>
        <location evidence="1">Cell inner membrane</location>
        <topology evidence="1">Multi-pass membrane protein</topology>
    </subcellularLocation>
    <subcellularLocation>
        <location evidence="12">Cell membrane</location>
        <topology evidence="12">Multi-pass membrane protein</topology>
    </subcellularLocation>
</comment>
<dbReference type="GO" id="GO:0015628">
    <property type="term" value="P:protein secretion by the type II secretion system"/>
    <property type="evidence" value="ECO:0007669"/>
    <property type="project" value="InterPro"/>
</dbReference>
<keyword evidence="5" id="KW-0997">Cell inner membrane</keyword>
<evidence type="ECO:0000256" key="2">
    <source>
        <dbReference type="ARBA" id="ARBA00005745"/>
    </source>
</evidence>
<dbReference type="PRINTS" id="PR00812">
    <property type="entry name" value="BCTERIALGSPF"/>
</dbReference>
<dbReference type="Proteomes" id="UP000249799">
    <property type="component" value="Chromosome"/>
</dbReference>
<keyword evidence="9" id="KW-0653">Protein transport</keyword>
<accession>A0A2Z4FG35</accession>
<dbReference type="RefSeq" id="WP_111331129.1">
    <property type="nucleotide sequence ID" value="NZ_CP030032.1"/>
</dbReference>
<evidence type="ECO:0000256" key="3">
    <source>
        <dbReference type="ARBA" id="ARBA00022448"/>
    </source>
</evidence>
<evidence type="ECO:0000256" key="4">
    <source>
        <dbReference type="ARBA" id="ARBA00022475"/>
    </source>
</evidence>
<dbReference type="NCBIfam" id="TIGR02120">
    <property type="entry name" value="GspF"/>
    <property type="match status" value="1"/>
</dbReference>
<dbReference type="InterPro" id="IPR018076">
    <property type="entry name" value="T2SS_GspF_dom"/>
</dbReference>
<keyword evidence="3 12" id="KW-0813">Transport</keyword>
<reference evidence="13 14" key="1">
    <citation type="submission" date="2018-06" db="EMBL/GenBank/DDBJ databases">
        <title>Lujinxingia sediminis gen. nov. sp. nov., a new facultative anaerobic member of the class Deltaproteobacteria, and proposal of Lujinxingaceae fam. nov.</title>
        <authorList>
            <person name="Guo L.-Y."/>
            <person name="Li C.-M."/>
            <person name="Wang S."/>
            <person name="Du Z.-J."/>
        </authorList>
    </citation>
    <scope>NUCLEOTIDE SEQUENCE [LARGE SCALE GENOMIC DNA]</scope>
    <source>
        <strain evidence="13 14">FA350</strain>
    </source>
</reference>
<dbReference type="GO" id="GO:0005886">
    <property type="term" value="C:plasma membrane"/>
    <property type="evidence" value="ECO:0007669"/>
    <property type="project" value="UniProtKB-SubCell"/>
</dbReference>
<sequence>MPVYEYKGLDAAGKSVKGIHNADTKGALRQHLQGKGIYVTDVWEGKAGAGEKRDGDVDFKKMFERVGIRDISILTRQLATLTRAGIPLVESLNALSDQADKEELKRVLSEVRQKVNEGSSLAKALADHPKYFNNLYVNMVRAGESSGNLDVVLERLTEFLEAQLELRGKIIGAMVYPIIMSVVGVAIMSLLFIFVIPKITRIFEDQGAALPWITQRLLDVSYLFSNFWFIIFPLMGAAVYGFMHWKGTKDGREKWDRFVLKVPIFGPLVRMIAIARFARTLGTLLSSGVPLLTALDIVKNILGNTRLIEVIEDARVNIREGESIAQPLKRSGEFPPLVTHMIAVGERSGQLEEMLDNVAIAYNQQVDMRVQALTTILEPLMIVLMGGGVASIVFAVMLPILQLNQNIG</sequence>
<evidence type="ECO:0000256" key="6">
    <source>
        <dbReference type="ARBA" id="ARBA00022692"/>
    </source>
</evidence>
<dbReference type="OrthoDB" id="9805682at2"/>
<name>A0A2Z4FG35_9DELT</name>
<evidence type="ECO:0000256" key="11">
    <source>
        <dbReference type="ARBA" id="ARBA00023136"/>
    </source>
</evidence>
<dbReference type="InterPro" id="IPR003004">
    <property type="entry name" value="GspF/PilC"/>
</dbReference>
<evidence type="ECO:0000256" key="12">
    <source>
        <dbReference type="RuleBase" id="RU003923"/>
    </source>
</evidence>
<dbReference type="GO" id="GO:0046872">
    <property type="term" value="F:metal ion binding"/>
    <property type="evidence" value="ECO:0007669"/>
    <property type="project" value="UniProtKB-KW"/>
</dbReference>
<dbReference type="KEGG" id="bsed:DN745_00480"/>
<comment type="similarity">
    <text evidence="2 12">Belongs to the GSP F family.</text>
</comment>
<gene>
    <name evidence="13" type="primary">gspF</name>
    <name evidence="13" type="ORF">DN745_00480</name>
</gene>
<evidence type="ECO:0000256" key="5">
    <source>
        <dbReference type="ARBA" id="ARBA00022519"/>
    </source>
</evidence>
<evidence type="ECO:0000256" key="10">
    <source>
        <dbReference type="ARBA" id="ARBA00022989"/>
    </source>
</evidence>
<evidence type="ECO:0000313" key="13">
    <source>
        <dbReference type="EMBL" id="AWV87881.1"/>
    </source>
</evidence>
<proteinExistence type="inferred from homology"/>
<protein>
    <submittedName>
        <fullName evidence="13">Type II secretion system protein GspF</fullName>
    </submittedName>
</protein>
<evidence type="ECO:0000313" key="14">
    <source>
        <dbReference type="Proteomes" id="UP000249799"/>
    </source>
</evidence>
<keyword evidence="7" id="KW-0479">Metal-binding</keyword>
<dbReference type="InterPro" id="IPR001992">
    <property type="entry name" value="T2SS_GspF/T4SS_PilC_CS"/>
</dbReference>
<keyword evidence="8" id="KW-0106">Calcium</keyword>
<dbReference type="AlphaFoldDB" id="A0A2Z4FG35"/>
<dbReference type="GO" id="GO:0015627">
    <property type="term" value="C:type II protein secretion system complex"/>
    <property type="evidence" value="ECO:0007669"/>
    <property type="project" value="InterPro"/>
</dbReference>
<keyword evidence="14" id="KW-1185">Reference proteome</keyword>
<keyword evidence="11" id="KW-0472">Membrane</keyword>
<keyword evidence="4" id="KW-1003">Cell membrane</keyword>
<dbReference type="InterPro" id="IPR011850">
    <property type="entry name" value="T2SS_GspF"/>
</dbReference>
<dbReference type="InterPro" id="IPR042094">
    <property type="entry name" value="T2SS_GspF_sf"/>
</dbReference>
<dbReference type="EMBL" id="CP030032">
    <property type="protein sequence ID" value="AWV87881.1"/>
    <property type="molecule type" value="Genomic_DNA"/>
</dbReference>
<keyword evidence="10" id="KW-1133">Transmembrane helix</keyword>
<organism evidence="13 14">
    <name type="scientific">Bradymonas sediminis</name>
    <dbReference type="NCBI Taxonomy" id="1548548"/>
    <lineage>
        <taxon>Bacteria</taxon>
        <taxon>Deltaproteobacteria</taxon>
        <taxon>Bradymonadales</taxon>
        <taxon>Bradymonadaceae</taxon>
        <taxon>Bradymonas</taxon>
    </lineage>
</organism>
<dbReference type="FunFam" id="1.20.81.30:FF:000001">
    <property type="entry name" value="Type II secretion system protein F"/>
    <property type="match status" value="2"/>
</dbReference>